<comment type="function">
    <text evidence="2">Removal of H(2)O(2), oxidation of toxic reductants, biosynthesis and degradation of lignin, suberization, auxin catabolism, response to environmental stresses such as wounding, pathogen attack and oxidative stress. These functions might be dependent on each isozyme/isoform in each plant tissue.</text>
</comment>
<dbReference type="AlphaFoldDB" id="A0A5A7UTR9"/>
<dbReference type="EMBL" id="SSTD01016169">
    <property type="protein sequence ID" value="TYK01635.1"/>
    <property type="molecule type" value="Genomic_DNA"/>
</dbReference>
<dbReference type="OrthoDB" id="2113341at2759"/>
<dbReference type="PANTHER" id="PTHR31235">
    <property type="entry name" value="PEROXIDASE 25-RELATED"/>
    <property type="match status" value="1"/>
</dbReference>
<dbReference type="InterPro" id="IPR019793">
    <property type="entry name" value="Peroxidases_heam-ligand_BS"/>
</dbReference>
<keyword evidence="11 17" id="KW-1015">Disulfide bond</keyword>
<dbReference type="PROSITE" id="PS50873">
    <property type="entry name" value="PEROXIDASE_4"/>
    <property type="match status" value="1"/>
</dbReference>
<evidence type="ECO:0000256" key="5">
    <source>
        <dbReference type="ARBA" id="ARBA00022559"/>
    </source>
</evidence>
<feature type="binding site" evidence="15">
    <location>
        <position position="84"/>
    </location>
    <ligand>
        <name>Ca(2+)</name>
        <dbReference type="ChEBI" id="CHEBI:29108"/>
        <label>1</label>
    </ligand>
</feature>
<feature type="binding site" evidence="15">
    <location>
        <position position="75"/>
    </location>
    <ligand>
        <name>Ca(2+)</name>
        <dbReference type="ChEBI" id="CHEBI:29108"/>
        <label>1</label>
    </ligand>
</feature>
<protein>
    <recommendedName>
        <fullName evidence="4 18">Peroxidase</fullName>
        <ecNumber evidence="4 18">1.11.1.7</ecNumber>
    </recommendedName>
</protein>
<evidence type="ECO:0000256" key="9">
    <source>
        <dbReference type="ARBA" id="ARBA00023002"/>
    </source>
</evidence>
<evidence type="ECO:0000256" key="3">
    <source>
        <dbReference type="ARBA" id="ARBA00006873"/>
    </source>
</evidence>
<dbReference type="PROSITE" id="PS00436">
    <property type="entry name" value="PEROXIDASE_2"/>
    <property type="match status" value="1"/>
</dbReference>
<feature type="binding site" evidence="15">
    <location>
        <position position="96"/>
    </location>
    <ligand>
        <name>Ca(2+)</name>
        <dbReference type="ChEBI" id="CHEBI:29108"/>
        <label>1</label>
    </ligand>
</feature>
<evidence type="ECO:0000256" key="18">
    <source>
        <dbReference type="RuleBase" id="RU362060"/>
    </source>
</evidence>
<dbReference type="InterPro" id="IPR002016">
    <property type="entry name" value="Haem_peroxidase"/>
</dbReference>
<comment type="cofactor">
    <cofactor evidence="15 18">
        <name>heme b</name>
        <dbReference type="ChEBI" id="CHEBI:60344"/>
    </cofactor>
    <text evidence="15 18">Binds 1 heme b (iron(II)-protoporphyrin IX) group per subunit.</text>
</comment>
<evidence type="ECO:0000259" key="19">
    <source>
        <dbReference type="PROSITE" id="PS50873"/>
    </source>
</evidence>
<evidence type="ECO:0000256" key="12">
    <source>
        <dbReference type="ARBA" id="ARBA00023180"/>
    </source>
</evidence>
<evidence type="ECO:0000256" key="8">
    <source>
        <dbReference type="ARBA" id="ARBA00022837"/>
    </source>
</evidence>
<evidence type="ECO:0000313" key="22">
    <source>
        <dbReference type="Proteomes" id="UP000321393"/>
    </source>
</evidence>
<evidence type="ECO:0000256" key="4">
    <source>
        <dbReference type="ARBA" id="ARBA00012313"/>
    </source>
</evidence>
<comment type="cofactor">
    <cofactor evidence="15 18">
        <name>Ca(2+)</name>
        <dbReference type="ChEBI" id="CHEBI:29108"/>
    </cofactor>
    <text evidence="15 18">Binds 2 calcium ions per subunit.</text>
</comment>
<feature type="binding site" evidence="14">
    <location>
        <position position="170"/>
    </location>
    <ligand>
        <name>substrate</name>
    </ligand>
</feature>
<feature type="binding site" evidence="15">
    <location>
        <position position="78"/>
    </location>
    <ligand>
        <name>Ca(2+)</name>
        <dbReference type="ChEBI" id="CHEBI:29108"/>
        <label>1</label>
    </ligand>
</feature>
<evidence type="ECO:0000256" key="17">
    <source>
        <dbReference type="PIRSR" id="PIRSR600823-5"/>
    </source>
</evidence>
<evidence type="ECO:0000256" key="10">
    <source>
        <dbReference type="ARBA" id="ARBA00023004"/>
    </source>
</evidence>
<evidence type="ECO:0000313" key="20">
    <source>
        <dbReference type="EMBL" id="KAA0058558.1"/>
    </source>
</evidence>
<keyword evidence="18" id="KW-0964">Secreted</keyword>
<keyword evidence="9 18" id="KW-0560">Oxidoreductase</keyword>
<keyword evidence="7 15" id="KW-0479">Metal-binding</keyword>
<feature type="disulfide bond" evidence="17">
    <location>
        <begin position="207"/>
        <end position="239"/>
    </location>
</feature>
<feature type="active site" description="Proton acceptor" evidence="13">
    <location>
        <position position="74"/>
    </location>
</feature>
<reference evidence="22 23" key="1">
    <citation type="submission" date="2019-08" db="EMBL/GenBank/DDBJ databases">
        <title>Draft genome sequences of two oriental melons (Cucumis melo L. var makuwa).</title>
        <authorList>
            <person name="Kwon S.-Y."/>
        </authorList>
    </citation>
    <scope>NUCLEOTIDE SEQUENCE [LARGE SCALE GENOMIC DNA]</scope>
    <source>
        <strain evidence="23">cv. Chang Bougi</strain>
        <strain evidence="22">cv. SW 3</strain>
        <tissue evidence="20">Leaf</tissue>
    </source>
</reference>
<keyword evidence="8 15" id="KW-0106">Calcium</keyword>
<dbReference type="GO" id="GO:0140825">
    <property type="term" value="F:lactoperoxidase activity"/>
    <property type="evidence" value="ECO:0007669"/>
    <property type="project" value="UniProtKB-EC"/>
</dbReference>
<dbReference type="FunFam" id="1.10.420.10:FF:000006">
    <property type="entry name" value="Peroxidase"/>
    <property type="match status" value="1"/>
</dbReference>
<evidence type="ECO:0000256" key="1">
    <source>
        <dbReference type="ARBA" id="ARBA00000189"/>
    </source>
</evidence>
<dbReference type="FunFam" id="1.10.520.10:FF:000001">
    <property type="entry name" value="Peroxidase"/>
    <property type="match status" value="1"/>
</dbReference>
<dbReference type="Proteomes" id="UP000321947">
    <property type="component" value="Unassembled WGS sequence"/>
</dbReference>
<feature type="disulfide bond" evidence="17">
    <location>
        <begin position="76"/>
        <end position="81"/>
    </location>
</feature>
<sequence>MASSSQKFKLLSNLFSNCIIFFFLFHSTLASTTLKVGFYKSSCPRAETIIKNAVNQAISQNPGIAAGLIRMHFHDCFVRGCEGSVLLQSTPNNPSEREHRANFPSLRGFEVIDEAKAKIEAICPNTVSCADILAFAARDSAYRVGGINYAVPAGRRDGRISIKEEANSLPGPSFNAEQLTESFAKRGFSSEEMVTLSGAHSIGVAHCPTFSNRLYSFNTTHPQDPSMDPLYAAYLKTKCPPPSGNNGDGSEEPTAALEFFSPYRLDNWYYIELKNHRGLLSSDQTLLSSSSTKEMVLHNAKHGHQWAAKFGKAMVKMGFLDVLTGSQGEIRRHCSFVN</sequence>
<name>A0A5A7UTR9_CUCMM</name>
<organism evidence="20 22">
    <name type="scientific">Cucumis melo var. makuwa</name>
    <name type="common">Oriental melon</name>
    <dbReference type="NCBI Taxonomy" id="1194695"/>
    <lineage>
        <taxon>Eukaryota</taxon>
        <taxon>Viridiplantae</taxon>
        <taxon>Streptophyta</taxon>
        <taxon>Embryophyta</taxon>
        <taxon>Tracheophyta</taxon>
        <taxon>Spermatophyta</taxon>
        <taxon>Magnoliopsida</taxon>
        <taxon>eudicotyledons</taxon>
        <taxon>Gunneridae</taxon>
        <taxon>Pentapetalae</taxon>
        <taxon>rosids</taxon>
        <taxon>fabids</taxon>
        <taxon>Cucurbitales</taxon>
        <taxon>Cucurbitaceae</taxon>
        <taxon>Benincaseae</taxon>
        <taxon>Cucumis</taxon>
    </lineage>
</organism>
<dbReference type="GO" id="GO:0046872">
    <property type="term" value="F:metal ion binding"/>
    <property type="evidence" value="ECO:0007669"/>
    <property type="project" value="UniProtKB-UniRule"/>
</dbReference>
<dbReference type="InterPro" id="IPR010255">
    <property type="entry name" value="Haem_peroxidase_sf"/>
</dbReference>
<dbReference type="Pfam" id="PF00141">
    <property type="entry name" value="peroxidase"/>
    <property type="match status" value="1"/>
</dbReference>
<dbReference type="GO" id="GO:0006979">
    <property type="term" value="P:response to oxidative stress"/>
    <property type="evidence" value="ECO:0007669"/>
    <property type="project" value="UniProtKB-UniRule"/>
</dbReference>
<feature type="binding site" evidence="15">
    <location>
        <position position="266"/>
    </location>
    <ligand>
        <name>Ca(2+)</name>
        <dbReference type="ChEBI" id="CHEBI:29108"/>
        <label>2</label>
    </ligand>
</feature>
<evidence type="ECO:0000256" key="16">
    <source>
        <dbReference type="PIRSR" id="PIRSR600823-4"/>
    </source>
</evidence>
<feature type="disulfide bond" evidence="17">
    <location>
        <begin position="129"/>
        <end position="334"/>
    </location>
</feature>
<dbReference type="STRING" id="1194695.A0A5A7UTR9"/>
<evidence type="ECO:0000313" key="21">
    <source>
        <dbReference type="EMBL" id="TYK01635.1"/>
    </source>
</evidence>
<comment type="caution">
    <text evidence="20">The sequence shown here is derived from an EMBL/GenBank/DDBJ whole genome shotgun (WGS) entry which is preliminary data.</text>
</comment>
<dbReference type="Gene3D" id="1.10.520.10">
    <property type="match status" value="1"/>
</dbReference>
<evidence type="ECO:0000256" key="7">
    <source>
        <dbReference type="ARBA" id="ARBA00022723"/>
    </source>
</evidence>
<dbReference type="PRINTS" id="PR00461">
    <property type="entry name" value="PLPEROXIDASE"/>
</dbReference>
<dbReference type="Proteomes" id="UP000321393">
    <property type="component" value="Unassembled WGS sequence"/>
</dbReference>
<evidence type="ECO:0000256" key="6">
    <source>
        <dbReference type="ARBA" id="ARBA00022617"/>
    </source>
</evidence>
<dbReference type="PRINTS" id="PR00458">
    <property type="entry name" value="PEROXIDASE"/>
</dbReference>
<keyword evidence="5 18" id="KW-0575">Peroxidase</keyword>
<evidence type="ECO:0000256" key="14">
    <source>
        <dbReference type="PIRSR" id="PIRSR600823-2"/>
    </source>
</evidence>
<dbReference type="GO" id="GO:0005576">
    <property type="term" value="C:extracellular region"/>
    <property type="evidence" value="ECO:0007669"/>
    <property type="project" value="UniProtKB-SubCell"/>
</dbReference>
<gene>
    <name evidence="21" type="ORF">E5676_scaffold3840G00120</name>
    <name evidence="20" type="ORF">E6C27_scaffold339G00250</name>
</gene>
<keyword evidence="18" id="KW-0376">Hydrogen peroxide</keyword>
<feature type="site" description="Transition state stabilizer" evidence="16">
    <location>
        <position position="70"/>
    </location>
</feature>
<dbReference type="GO" id="GO:0020037">
    <property type="term" value="F:heme binding"/>
    <property type="evidence" value="ECO:0007669"/>
    <property type="project" value="UniProtKB-UniRule"/>
</dbReference>
<proteinExistence type="inferred from homology"/>
<dbReference type="SUPFAM" id="SSF48113">
    <property type="entry name" value="Heme-dependent peroxidases"/>
    <property type="match status" value="1"/>
</dbReference>
<comment type="subcellular location">
    <subcellularLocation>
        <location evidence="18">Secreted</location>
    </subcellularLocation>
</comment>
<keyword evidence="10 15" id="KW-0408">Iron</keyword>
<dbReference type="EC" id="1.11.1.7" evidence="4 18"/>
<evidence type="ECO:0000256" key="2">
    <source>
        <dbReference type="ARBA" id="ARBA00002322"/>
    </source>
</evidence>
<feature type="binding site" evidence="15">
    <location>
        <position position="80"/>
    </location>
    <ligand>
        <name>Ca(2+)</name>
        <dbReference type="ChEBI" id="CHEBI:29108"/>
        <label>1</label>
    </ligand>
</feature>
<evidence type="ECO:0000256" key="11">
    <source>
        <dbReference type="ARBA" id="ARBA00023157"/>
    </source>
</evidence>
<dbReference type="InterPro" id="IPR033905">
    <property type="entry name" value="Secretory_peroxidase"/>
</dbReference>
<dbReference type="InterPro" id="IPR000823">
    <property type="entry name" value="Peroxidase_pln"/>
</dbReference>
<comment type="catalytic activity">
    <reaction evidence="1 18">
        <text>2 a phenolic donor + H2O2 = 2 a phenolic radical donor + 2 H2O</text>
        <dbReference type="Rhea" id="RHEA:56136"/>
        <dbReference type="ChEBI" id="CHEBI:15377"/>
        <dbReference type="ChEBI" id="CHEBI:16240"/>
        <dbReference type="ChEBI" id="CHEBI:139520"/>
        <dbReference type="ChEBI" id="CHEBI:139521"/>
        <dbReference type="EC" id="1.11.1.7"/>
    </reaction>
</comment>
<comment type="similarity">
    <text evidence="18">Belongs to the peroxidase family. Classical plant (class III) peroxidase subfamily.</text>
</comment>
<dbReference type="Gene3D" id="1.10.420.10">
    <property type="entry name" value="Peroxidase, domain 2"/>
    <property type="match status" value="1"/>
</dbReference>
<keyword evidence="6 18" id="KW-0349">Heme</keyword>
<keyword evidence="12" id="KW-0325">Glycoprotein</keyword>
<feature type="binding site" description="axial binding residue" evidence="15">
    <location>
        <position position="200"/>
    </location>
    <ligand>
        <name>heme b</name>
        <dbReference type="ChEBI" id="CHEBI:60344"/>
    </ligand>
    <ligandPart>
        <name>Fe</name>
        <dbReference type="ChEBI" id="CHEBI:18248"/>
    </ligandPart>
</feature>
<dbReference type="CDD" id="cd00693">
    <property type="entry name" value="secretory_peroxidase"/>
    <property type="match status" value="1"/>
</dbReference>
<comment type="similarity">
    <text evidence="3">Belongs to the peroxidase family. Ascorbate peroxidase subfamily.</text>
</comment>
<dbReference type="PROSITE" id="PS00435">
    <property type="entry name" value="PEROXIDASE_1"/>
    <property type="match status" value="1"/>
</dbReference>
<accession>A0A5A7UTR9</accession>
<evidence type="ECO:0000256" key="13">
    <source>
        <dbReference type="PIRSR" id="PIRSR600823-1"/>
    </source>
</evidence>
<dbReference type="GO" id="GO:0042744">
    <property type="term" value="P:hydrogen peroxide catabolic process"/>
    <property type="evidence" value="ECO:0007669"/>
    <property type="project" value="UniProtKB-KW"/>
</dbReference>
<evidence type="ECO:0000313" key="23">
    <source>
        <dbReference type="Proteomes" id="UP000321947"/>
    </source>
</evidence>
<feature type="domain" description="Plant heme peroxidase family profile" evidence="19">
    <location>
        <begin position="33"/>
        <end position="338"/>
    </location>
</feature>
<dbReference type="InterPro" id="IPR019794">
    <property type="entry name" value="Peroxidases_AS"/>
</dbReference>
<dbReference type="EMBL" id="SSTE01006676">
    <property type="protein sequence ID" value="KAA0058558.1"/>
    <property type="molecule type" value="Genomic_DNA"/>
</dbReference>
<feature type="disulfide bond" evidence="17">
    <location>
        <begin position="43"/>
        <end position="123"/>
    </location>
</feature>
<evidence type="ECO:0000256" key="15">
    <source>
        <dbReference type="PIRSR" id="PIRSR600823-3"/>
    </source>
</evidence>